<keyword evidence="2" id="KW-1185">Reference proteome</keyword>
<dbReference type="AlphaFoldDB" id="A0A1H3W505"/>
<organism evidence="1 2">
    <name type="scientific">Arachidicoccus rhizosphaerae</name>
    <dbReference type="NCBI Taxonomy" id="551991"/>
    <lineage>
        <taxon>Bacteria</taxon>
        <taxon>Pseudomonadati</taxon>
        <taxon>Bacteroidota</taxon>
        <taxon>Chitinophagia</taxon>
        <taxon>Chitinophagales</taxon>
        <taxon>Chitinophagaceae</taxon>
        <taxon>Arachidicoccus</taxon>
    </lineage>
</organism>
<sequence>MQAGSGYKKITFKILIPGDPDGTGGTIPGTGGEQEVLTTRCSYEQERSQIVLQAMQFGTNDVFKVIIRKRASFIPQALIHKAYIDSEEYVIQQVLEVGLRDYKLYLTRRR</sequence>
<dbReference type="STRING" id="551991.SAMN05192529_102141"/>
<dbReference type="RefSeq" id="WP_091393112.1">
    <property type="nucleotide sequence ID" value="NZ_FNQY01000002.1"/>
</dbReference>
<evidence type="ECO:0000313" key="1">
    <source>
        <dbReference type="EMBL" id="SDZ82209.1"/>
    </source>
</evidence>
<evidence type="ECO:0008006" key="3">
    <source>
        <dbReference type="Google" id="ProtNLM"/>
    </source>
</evidence>
<proteinExistence type="predicted"/>
<reference evidence="1 2" key="1">
    <citation type="submission" date="2016-10" db="EMBL/GenBank/DDBJ databases">
        <authorList>
            <person name="de Groot N.N."/>
        </authorList>
    </citation>
    <scope>NUCLEOTIDE SEQUENCE [LARGE SCALE GENOMIC DNA]</scope>
    <source>
        <strain evidence="1 2">Vu-144</strain>
    </source>
</reference>
<gene>
    <name evidence="1" type="ORF">SAMN05192529_102141</name>
</gene>
<dbReference type="EMBL" id="FNQY01000002">
    <property type="protein sequence ID" value="SDZ82209.1"/>
    <property type="molecule type" value="Genomic_DNA"/>
</dbReference>
<protein>
    <recommendedName>
        <fullName evidence="3">Phage head-tail joining protein</fullName>
    </recommendedName>
</protein>
<name>A0A1H3W505_9BACT</name>
<dbReference type="Proteomes" id="UP000199041">
    <property type="component" value="Unassembled WGS sequence"/>
</dbReference>
<accession>A0A1H3W505</accession>
<evidence type="ECO:0000313" key="2">
    <source>
        <dbReference type="Proteomes" id="UP000199041"/>
    </source>
</evidence>